<feature type="transmembrane region" description="Helical" evidence="1">
    <location>
        <begin position="187"/>
        <end position="210"/>
    </location>
</feature>
<evidence type="ECO:0000313" key="2">
    <source>
        <dbReference type="EMBL" id="SET25033.1"/>
    </source>
</evidence>
<keyword evidence="1" id="KW-0472">Membrane</keyword>
<protein>
    <recommendedName>
        <fullName evidence="4">ATPase P</fullName>
    </recommendedName>
</protein>
<feature type="transmembrane region" description="Helical" evidence="1">
    <location>
        <begin position="216"/>
        <end position="236"/>
    </location>
</feature>
<organism evidence="2 3">
    <name type="scientific">[Clostridium] aminophilum</name>
    <dbReference type="NCBI Taxonomy" id="1526"/>
    <lineage>
        <taxon>Bacteria</taxon>
        <taxon>Bacillati</taxon>
        <taxon>Bacillota</taxon>
        <taxon>Clostridia</taxon>
        <taxon>Lachnospirales</taxon>
        <taxon>Lachnospiraceae</taxon>
    </lineage>
</organism>
<reference evidence="2 3" key="1">
    <citation type="submission" date="2016-10" db="EMBL/GenBank/DDBJ databases">
        <authorList>
            <person name="de Groot N.N."/>
        </authorList>
    </citation>
    <scope>NUCLEOTIDE SEQUENCE [LARGE SCALE GENOMIC DNA]</scope>
    <source>
        <strain evidence="2 3">KH1P1</strain>
    </source>
</reference>
<accession>A0A1I0CZI1</accession>
<keyword evidence="1" id="KW-1133">Transmembrane helix</keyword>
<evidence type="ECO:0000256" key="1">
    <source>
        <dbReference type="SAM" id="Phobius"/>
    </source>
</evidence>
<dbReference type="OrthoDB" id="1900474at2"/>
<dbReference type="eggNOG" id="ENOG502Z9B4">
    <property type="taxonomic scope" value="Bacteria"/>
</dbReference>
<dbReference type="EMBL" id="FOIL01000009">
    <property type="protein sequence ID" value="SET25033.1"/>
    <property type="molecule type" value="Genomic_DNA"/>
</dbReference>
<sequence>MILKPVCIGTSQLRDDILKEDARRCLRIGPCGLGEKALYIGSLFLERRCYIRYSDISRCFKRVAMSKGGFTGKGMFGSIAYLVVLTRSGEEHQCSFKFEDEVDLFLAQLKTAHPDIRLHSEEAERKLKEAEAKERARYLDKLSPEQDAAVRDLTAAEHALRRHPVQYTQLAHAARQKRIIDHISPTYRLAAMVVFGLAAAAALFGVYSIIQGMGGAVYFVLFGIAAIFAVVSSRILPTGRNNRKAAQEDWESALQAMAKIVDEESDGRQTFPVPAQYAHPVVLERMIRVVREGRASSAAEALAVEKEDLRKLNYTVEVSQKEHDEVVMVKPMFLVMNYE</sequence>
<name>A0A1I0CZI1_9FIRM</name>
<dbReference type="STRING" id="1526.SAMN02910262_01412"/>
<evidence type="ECO:0000313" key="3">
    <source>
        <dbReference type="Proteomes" id="UP000199820"/>
    </source>
</evidence>
<keyword evidence="3" id="KW-1185">Reference proteome</keyword>
<keyword evidence="1" id="KW-0812">Transmembrane</keyword>
<dbReference type="RefSeq" id="WP_074648982.1">
    <property type="nucleotide sequence ID" value="NZ_FOIL01000009.1"/>
</dbReference>
<gene>
    <name evidence="2" type="ORF">SAMN04487771_100937</name>
</gene>
<evidence type="ECO:0008006" key="4">
    <source>
        <dbReference type="Google" id="ProtNLM"/>
    </source>
</evidence>
<dbReference type="AlphaFoldDB" id="A0A1I0CZI1"/>
<proteinExistence type="predicted"/>
<dbReference type="Proteomes" id="UP000199820">
    <property type="component" value="Unassembled WGS sequence"/>
</dbReference>